<gene>
    <name evidence="1" type="ORF">H5410_032327</name>
</gene>
<dbReference type="AlphaFoldDB" id="A0A9J5YLV8"/>
<evidence type="ECO:0000313" key="1">
    <source>
        <dbReference type="EMBL" id="KAG5600957.1"/>
    </source>
</evidence>
<comment type="caution">
    <text evidence="1">The sequence shown here is derived from an EMBL/GenBank/DDBJ whole genome shotgun (WGS) entry which is preliminary data.</text>
</comment>
<accession>A0A9J5YLV8</accession>
<keyword evidence="2" id="KW-1185">Reference proteome</keyword>
<organism evidence="1 2">
    <name type="scientific">Solanum commersonii</name>
    <name type="common">Commerson's wild potato</name>
    <name type="synonym">Commerson's nightshade</name>
    <dbReference type="NCBI Taxonomy" id="4109"/>
    <lineage>
        <taxon>Eukaryota</taxon>
        <taxon>Viridiplantae</taxon>
        <taxon>Streptophyta</taxon>
        <taxon>Embryophyta</taxon>
        <taxon>Tracheophyta</taxon>
        <taxon>Spermatophyta</taxon>
        <taxon>Magnoliopsida</taxon>
        <taxon>eudicotyledons</taxon>
        <taxon>Gunneridae</taxon>
        <taxon>Pentapetalae</taxon>
        <taxon>asterids</taxon>
        <taxon>lamiids</taxon>
        <taxon>Solanales</taxon>
        <taxon>Solanaceae</taxon>
        <taxon>Solanoideae</taxon>
        <taxon>Solaneae</taxon>
        <taxon>Solanum</taxon>
    </lineage>
</organism>
<reference evidence="1 2" key="1">
    <citation type="submission" date="2020-09" db="EMBL/GenBank/DDBJ databases">
        <title>De no assembly of potato wild relative species, Solanum commersonii.</title>
        <authorList>
            <person name="Cho K."/>
        </authorList>
    </citation>
    <scope>NUCLEOTIDE SEQUENCE [LARGE SCALE GENOMIC DNA]</scope>
    <source>
        <strain evidence="1">LZ3.2</strain>
        <tissue evidence="1">Leaf</tissue>
    </source>
</reference>
<name>A0A9J5YLV8_SOLCO</name>
<evidence type="ECO:0000313" key="2">
    <source>
        <dbReference type="Proteomes" id="UP000824120"/>
    </source>
</evidence>
<dbReference type="Proteomes" id="UP000824120">
    <property type="component" value="Chromosome 6"/>
</dbReference>
<proteinExistence type="predicted"/>
<protein>
    <submittedName>
        <fullName evidence="1">Uncharacterized protein</fullName>
    </submittedName>
</protein>
<sequence>MGNMSNYVSIYDEEANNYKGVGLAREGGGGIPALHVRDPLPSAHGPKLAPNGRVMRGGDTLILGFVDFVDPACAAIALSALQCDFFLDDNNPQSNFFIIP</sequence>
<dbReference type="EMBL" id="JACXVP010000006">
    <property type="protein sequence ID" value="KAG5600957.1"/>
    <property type="molecule type" value="Genomic_DNA"/>
</dbReference>
<dbReference type="OrthoDB" id="1102397at2759"/>